<evidence type="ECO:0000256" key="4">
    <source>
        <dbReference type="ARBA" id="ARBA00022722"/>
    </source>
</evidence>
<sequence>MDNRGSRLNRHPRRNAGRGNEDYRRDPRDIEEIARLQQRVRDLELQRGFLSDEDTETDSNIWDEGDEGDRWNPFARRDEGDRWNPFARREPRTDPLRNLGVKIDVPEFDGKAEPDVFIDWLQTVECIFDLRDIPDKYKVKLVAIKLRKYPSLWWEHVKKKRAQEGRSKVRTWNKMKKLLREKFLPLNFRQEAFLEYHNLSRRSNTVEDLICEFDRLRMRCGAEEEEEQIIARFFGALRPEIADIVQSQPYWTFNDVCQLALKVEKQLKAKGRATITRPNPTKSKGSRGVSGAPTGNRPSANTPPVYDTEGDQPKASETEIVYPDKGESFIAQRVLSTNPARSTDDNLWLRNNIFRTRCTVKGKVCTIIVDGGSCENMVAAVMVEKLGLKVEPHPEPYQLTWLKKGNVVKVNQRCLVQFSIGTRYSDEVWCEVIPMDACHILLGRPWQYDRRTRHDGFLNTYTFKKDGVNVQLVPLDARETGTEALVLNKSAFLDFTRSSKPPVVFAMIITEVNPKTDASPPEVQPLLADFQDVFPTEIPTGLPLEREIQHCIDFVPGAVIPNKPAYRMNPKEYEELHRQVTELLDKGLIRESMSPCAVPALLVPKANGAYRMCIDSRAVNKITIKYRFPIPRFDDLLDQLHGATIFSKIDLEVGIIKFECVPVTSGKRLSRQETGCMNGCRDLPQHLNHLQQVFTILRDQKLYANRDKCCFFSSEVLFLGYLISGKGIRMDVSKIEAITTWPTPNTIHEVQSFHGLASFYRRFIRNFSTVVAPITDCLKGKGFCWTHAATVAFEELKRCITRAPVLALSNFQITFQVECDASGLGIGGILSQEGRPISFFSEKLSEAKQKFSTYDKEFYAFIRSLQFWRHYLLHTEFILFSDHQALRFIQGQHKLNPRHAKWVEFLQDFSFVIRHKSGATNTVADALSRRRALLTSLQVRVDAFESFCTLYPDDPEFSTLWNECRVAPTHGYSLQDGFLFKGLRLCVPKCSLRDAIILEGHQGALAGHFGRDKTLKLVKERFLAKDECGCYKSCGTLSHMSHCKNASFQRQSIYTTYDASQIARLYFAEIVRLHGVPKTLTSDRDVKFVGHFWRTLWKRLGSRLNFSSAHHPQSDGQTEAEFAYNRSTHRSTGMSPFLVVYGRNPLTPLDLAPSPVTEYFSSEGEDRAAQIKLIHQQVRDQIIKNNIVYQRRANVRRKKVVFQEGDLVWVHLSKERFPGGRSSKLQPRADGPFKVLKRINDNAYKIDLPGHYNVSATFNVADLSPFVPELDDPFDSRTSPFEEGENDASSGLEEVSVRGFLVCSVVAALSELPHQKRIFLVVDTMSKYSSAMRFDVEKFDGRINFGLWQVQVKDVLIQSGLHKALKGKPVSSGESSSTSKGEEEWEDLDLRAASTIRLCLAKNVLANVHGISTARELWEKLEQLYQGKGISNRLYLKEQFHTLRMDGGTKISDHLSVLNNVVSELEAIGVKVEDEDKALRLILSLPSSYEHMKPILVYGKETLKFADVTSKLLSEEKRLEGSSMTSSEGTVLVARHGKKKNSGKVTCWKCGESGHVKSNCPGGVDSAKGSKSDADNVSILMGDDEFC</sequence>
<dbReference type="SUPFAM" id="SSF56672">
    <property type="entry name" value="DNA/RNA polymerases"/>
    <property type="match status" value="1"/>
</dbReference>
<dbReference type="SUPFAM" id="SSF57756">
    <property type="entry name" value="Retrovirus zinc finger-like domains"/>
    <property type="match status" value="1"/>
</dbReference>
<keyword evidence="4" id="KW-0540">Nuclease</keyword>
<dbReference type="InterPro" id="IPR012337">
    <property type="entry name" value="RNaseH-like_sf"/>
</dbReference>
<evidence type="ECO:0000256" key="5">
    <source>
        <dbReference type="ARBA" id="ARBA00022759"/>
    </source>
</evidence>
<keyword evidence="6" id="KW-0378">Hydrolase</keyword>
<evidence type="ECO:0000256" key="3">
    <source>
        <dbReference type="ARBA" id="ARBA00022695"/>
    </source>
</evidence>
<name>A0AA38WUS7_9ASTR</name>
<dbReference type="InterPro" id="IPR036397">
    <property type="entry name" value="RNaseH_sf"/>
</dbReference>
<dbReference type="InterPro" id="IPR005162">
    <property type="entry name" value="Retrotrans_gag_dom"/>
</dbReference>
<evidence type="ECO:0000256" key="1">
    <source>
        <dbReference type="ARBA" id="ARBA00012493"/>
    </source>
</evidence>
<dbReference type="Gene3D" id="3.30.420.10">
    <property type="entry name" value="Ribonuclease H-like superfamily/Ribonuclease H"/>
    <property type="match status" value="1"/>
</dbReference>
<protein>
    <recommendedName>
        <fullName evidence="1">RNA-directed DNA polymerase</fullName>
        <ecNumber evidence="1">2.7.7.49</ecNumber>
    </recommendedName>
</protein>
<dbReference type="InterPro" id="IPR043128">
    <property type="entry name" value="Rev_trsase/Diguanyl_cyclase"/>
</dbReference>
<evidence type="ECO:0000313" key="12">
    <source>
        <dbReference type="Proteomes" id="UP001172457"/>
    </source>
</evidence>
<comment type="caution">
    <text evidence="11">The sequence shown here is derived from an EMBL/GenBank/DDBJ whole genome shotgun (WGS) entry which is preliminary data.</text>
</comment>
<feature type="region of interest" description="Disordered" evidence="9">
    <location>
        <begin position="271"/>
        <end position="314"/>
    </location>
</feature>
<evidence type="ECO:0000259" key="10">
    <source>
        <dbReference type="PROSITE" id="PS50158"/>
    </source>
</evidence>
<feature type="compositionally biased region" description="Basic and acidic residues" evidence="9">
    <location>
        <begin position="19"/>
        <end position="30"/>
    </location>
</feature>
<dbReference type="FunFam" id="3.30.70.270:FF:000020">
    <property type="entry name" value="Transposon Tf2-6 polyprotein-like Protein"/>
    <property type="match status" value="1"/>
</dbReference>
<dbReference type="InterPro" id="IPR041373">
    <property type="entry name" value="RT_RNaseH"/>
</dbReference>
<keyword evidence="12" id="KW-1185">Reference proteome</keyword>
<evidence type="ECO:0000256" key="7">
    <source>
        <dbReference type="ARBA" id="ARBA00022918"/>
    </source>
</evidence>
<dbReference type="InterPro" id="IPR001878">
    <property type="entry name" value="Znf_CCHC"/>
</dbReference>
<dbReference type="Pfam" id="PF17917">
    <property type="entry name" value="RT_RNaseH"/>
    <property type="match status" value="1"/>
</dbReference>
<accession>A0AA38WUS7</accession>
<dbReference type="Gene3D" id="3.10.10.10">
    <property type="entry name" value="HIV Type 1 Reverse Transcriptase, subunit A, domain 1"/>
    <property type="match status" value="1"/>
</dbReference>
<reference evidence="11" key="1">
    <citation type="submission" date="2023-03" db="EMBL/GenBank/DDBJ databases">
        <title>Chromosome-scale reference genome and RAD-based genetic map of yellow starthistle (Centaurea solstitialis) reveal putative structural variation and QTLs associated with invader traits.</title>
        <authorList>
            <person name="Reatini B."/>
            <person name="Cang F.A."/>
            <person name="Jiang Q."/>
            <person name="Mckibben M.T.W."/>
            <person name="Barker M.S."/>
            <person name="Rieseberg L.H."/>
            <person name="Dlugosch K.M."/>
        </authorList>
    </citation>
    <scope>NUCLEOTIDE SEQUENCE</scope>
    <source>
        <strain evidence="11">CAN-66</strain>
        <tissue evidence="11">Leaf</tissue>
    </source>
</reference>
<dbReference type="Gene3D" id="3.30.70.270">
    <property type="match status" value="3"/>
</dbReference>
<keyword evidence="8" id="KW-0479">Metal-binding</keyword>
<gene>
    <name evidence="11" type="ORF">OSB04_002265</name>
</gene>
<dbReference type="PROSITE" id="PS50158">
    <property type="entry name" value="ZF_CCHC"/>
    <property type="match status" value="1"/>
</dbReference>
<dbReference type="SUPFAM" id="SSF53098">
    <property type="entry name" value="Ribonuclease H-like"/>
    <property type="match status" value="1"/>
</dbReference>
<keyword evidence="7" id="KW-0695">RNA-directed DNA polymerase</keyword>
<dbReference type="PANTHER" id="PTHR35046">
    <property type="entry name" value="ZINC KNUCKLE (CCHC-TYPE) FAMILY PROTEIN"/>
    <property type="match status" value="1"/>
</dbReference>
<dbReference type="CDD" id="cd09274">
    <property type="entry name" value="RNase_HI_RT_Ty3"/>
    <property type="match status" value="1"/>
</dbReference>
<dbReference type="GO" id="GO:0008270">
    <property type="term" value="F:zinc ion binding"/>
    <property type="evidence" value="ECO:0007669"/>
    <property type="project" value="UniProtKB-KW"/>
</dbReference>
<keyword evidence="8" id="KW-0862">Zinc</keyword>
<dbReference type="Pfam" id="PF24626">
    <property type="entry name" value="SH3_Tf2-1"/>
    <property type="match status" value="1"/>
</dbReference>
<evidence type="ECO:0000256" key="8">
    <source>
        <dbReference type="PROSITE-ProRule" id="PRU00047"/>
    </source>
</evidence>
<dbReference type="InterPro" id="IPR036875">
    <property type="entry name" value="Znf_CCHC_sf"/>
</dbReference>
<feature type="region of interest" description="Disordered" evidence="9">
    <location>
        <begin position="1"/>
        <end position="30"/>
    </location>
</feature>
<keyword evidence="3" id="KW-0548">Nucleotidyltransferase</keyword>
<feature type="domain" description="CCHC-type" evidence="10">
    <location>
        <begin position="1547"/>
        <end position="1561"/>
    </location>
</feature>
<keyword evidence="5" id="KW-0255">Endonuclease</keyword>
<dbReference type="PANTHER" id="PTHR35046:SF23">
    <property type="entry name" value="NUCLEOTIDYLTRANSFERASE, RIBONUCLEASE H"/>
    <property type="match status" value="1"/>
</dbReference>
<dbReference type="GO" id="GO:0004519">
    <property type="term" value="F:endonuclease activity"/>
    <property type="evidence" value="ECO:0007669"/>
    <property type="project" value="UniProtKB-KW"/>
</dbReference>
<dbReference type="GO" id="GO:0003676">
    <property type="term" value="F:nucleic acid binding"/>
    <property type="evidence" value="ECO:0007669"/>
    <property type="project" value="InterPro"/>
</dbReference>
<dbReference type="Pfam" id="PF00098">
    <property type="entry name" value="zf-CCHC"/>
    <property type="match status" value="1"/>
</dbReference>
<dbReference type="GO" id="GO:0003964">
    <property type="term" value="F:RNA-directed DNA polymerase activity"/>
    <property type="evidence" value="ECO:0007669"/>
    <property type="project" value="UniProtKB-KW"/>
</dbReference>
<keyword evidence="8" id="KW-0863">Zinc-finger</keyword>
<dbReference type="Pfam" id="PF14223">
    <property type="entry name" value="Retrotran_gag_2"/>
    <property type="match status" value="1"/>
</dbReference>
<dbReference type="InterPro" id="IPR021109">
    <property type="entry name" value="Peptidase_aspartic_dom_sf"/>
</dbReference>
<evidence type="ECO:0000256" key="9">
    <source>
        <dbReference type="SAM" id="MobiDB-lite"/>
    </source>
</evidence>
<dbReference type="CDD" id="cd00303">
    <property type="entry name" value="retropepsin_like"/>
    <property type="match status" value="1"/>
</dbReference>
<feature type="compositionally biased region" description="Basic residues" evidence="9">
    <location>
        <begin position="7"/>
        <end position="16"/>
    </location>
</feature>
<keyword evidence="2" id="KW-0808">Transferase</keyword>
<dbReference type="SMART" id="SM00343">
    <property type="entry name" value="ZnF_C2HC"/>
    <property type="match status" value="1"/>
</dbReference>
<organism evidence="11 12">
    <name type="scientific">Centaurea solstitialis</name>
    <name type="common">yellow star-thistle</name>
    <dbReference type="NCBI Taxonomy" id="347529"/>
    <lineage>
        <taxon>Eukaryota</taxon>
        <taxon>Viridiplantae</taxon>
        <taxon>Streptophyta</taxon>
        <taxon>Embryophyta</taxon>
        <taxon>Tracheophyta</taxon>
        <taxon>Spermatophyta</taxon>
        <taxon>Magnoliopsida</taxon>
        <taxon>eudicotyledons</taxon>
        <taxon>Gunneridae</taxon>
        <taxon>Pentapetalae</taxon>
        <taxon>asterids</taxon>
        <taxon>campanulids</taxon>
        <taxon>Asterales</taxon>
        <taxon>Asteraceae</taxon>
        <taxon>Carduoideae</taxon>
        <taxon>Cardueae</taxon>
        <taxon>Centaureinae</taxon>
        <taxon>Centaurea</taxon>
    </lineage>
</organism>
<evidence type="ECO:0000313" key="11">
    <source>
        <dbReference type="EMBL" id="KAJ9566299.1"/>
    </source>
</evidence>
<dbReference type="InterPro" id="IPR056924">
    <property type="entry name" value="SH3_Tf2-1"/>
</dbReference>
<dbReference type="GO" id="GO:0016787">
    <property type="term" value="F:hydrolase activity"/>
    <property type="evidence" value="ECO:0007669"/>
    <property type="project" value="UniProtKB-KW"/>
</dbReference>
<dbReference type="InterPro" id="IPR043502">
    <property type="entry name" value="DNA/RNA_pol_sf"/>
</dbReference>
<dbReference type="EC" id="2.7.7.49" evidence="1"/>
<evidence type="ECO:0000256" key="6">
    <source>
        <dbReference type="ARBA" id="ARBA00022801"/>
    </source>
</evidence>
<evidence type="ECO:0000256" key="2">
    <source>
        <dbReference type="ARBA" id="ARBA00022679"/>
    </source>
</evidence>
<dbReference type="EMBL" id="JARYMX010000001">
    <property type="protein sequence ID" value="KAJ9566299.1"/>
    <property type="molecule type" value="Genomic_DNA"/>
</dbReference>
<dbReference type="CDD" id="cd01647">
    <property type="entry name" value="RT_LTR"/>
    <property type="match status" value="1"/>
</dbReference>
<dbReference type="Gene3D" id="1.10.340.70">
    <property type="match status" value="1"/>
</dbReference>
<dbReference type="Proteomes" id="UP001172457">
    <property type="component" value="Chromosome 1"/>
</dbReference>
<dbReference type="Pfam" id="PF03732">
    <property type="entry name" value="Retrotrans_gag"/>
    <property type="match status" value="1"/>
</dbReference>
<dbReference type="Gene3D" id="2.40.70.10">
    <property type="entry name" value="Acid Proteases"/>
    <property type="match status" value="1"/>
</dbReference>
<proteinExistence type="predicted"/>